<evidence type="ECO:0000256" key="3">
    <source>
        <dbReference type="ARBA" id="ARBA00022679"/>
    </source>
</evidence>
<evidence type="ECO:0000256" key="2">
    <source>
        <dbReference type="ARBA" id="ARBA00022603"/>
    </source>
</evidence>
<dbReference type="InterPro" id="IPR029026">
    <property type="entry name" value="tRNA_m1G_MTases_N"/>
</dbReference>
<name>A0ABS0F076_9BACL</name>
<keyword evidence="6" id="KW-0963">Cytoplasm</keyword>
<dbReference type="PANTHER" id="PTHR33603">
    <property type="entry name" value="METHYLTRANSFERASE"/>
    <property type="match status" value="1"/>
</dbReference>
<evidence type="ECO:0000256" key="1">
    <source>
        <dbReference type="ARBA" id="ARBA00022552"/>
    </source>
</evidence>
<evidence type="ECO:0000313" key="8">
    <source>
        <dbReference type="Proteomes" id="UP000642910"/>
    </source>
</evidence>
<comment type="similarity">
    <text evidence="5 6">Belongs to the RNA methyltransferase RlmH family.</text>
</comment>
<dbReference type="PIRSF" id="PIRSF004505">
    <property type="entry name" value="MT_bac"/>
    <property type="match status" value="1"/>
</dbReference>
<gene>
    <name evidence="6 7" type="primary">rlmH</name>
    <name evidence="7" type="ORF">IW967_02205</name>
</gene>
<keyword evidence="1 6" id="KW-0698">rRNA processing</keyword>
<dbReference type="PANTHER" id="PTHR33603:SF1">
    <property type="entry name" value="RIBOSOMAL RNA LARGE SUBUNIT METHYLTRANSFERASE H"/>
    <property type="match status" value="1"/>
</dbReference>
<evidence type="ECO:0000256" key="4">
    <source>
        <dbReference type="ARBA" id="ARBA00022691"/>
    </source>
</evidence>
<dbReference type="Proteomes" id="UP000642910">
    <property type="component" value="Unassembled WGS sequence"/>
</dbReference>
<protein>
    <recommendedName>
        <fullName evidence="6">Ribosomal RNA large subunit methyltransferase H</fullName>
        <ecNumber evidence="6">2.1.1.177</ecNumber>
    </recommendedName>
    <alternativeName>
        <fullName evidence="6">23S rRNA (pseudouridine1915-N3)-methyltransferase</fullName>
    </alternativeName>
    <alternativeName>
        <fullName evidence="6">23S rRNA m3Psi1915 methyltransferase</fullName>
    </alternativeName>
    <alternativeName>
        <fullName evidence="6">rRNA (pseudouridine-N3-)-methyltransferase RlmH</fullName>
    </alternativeName>
</protein>
<evidence type="ECO:0000256" key="6">
    <source>
        <dbReference type="HAMAP-Rule" id="MF_00658"/>
    </source>
</evidence>
<comment type="catalytic activity">
    <reaction evidence="6">
        <text>pseudouridine(1915) in 23S rRNA + S-adenosyl-L-methionine = N(3)-methylpseudouridine(1915) in 23S rRNA + S-adenosyl-L-homocysteine + H(+)</text>
        <dbReference type="Rhea" id="RHEA:42752"/>
        <dbReference type="Rhea" id="RHEA-COMP:10221"/>
        <dbReference type="Rhea" id="RHEA-COMP:10222"/>
        <dbReference type="ChEBI" id="CHEBI:15378"/>
        <dbReference type="ChEBI" id="CHEBI:57856"/>
        <dbReference type="ChEBI" id="CHEBI:59789"/>
        <dbReference type="ChEBI" id="CHEBI:65314"/>
        <dbReference type="ChEBI" id="CHEBI:74486"/>
        <dbReference type="EC" id="2.1.1.177"/>
    </reaction>
</comment>
<dbReference type="RefSeq" id="WP_195866981.1">
    <property type="nucleotide sequence ID" value="NZ_JADPKZ010000024.1"/>
</dbReference>
<dbReference type="EC" id="2.1.1.177" evidence="6"/>
<feature type="binding site" evidence="6">
    <location>
        <begin position="127"/>
        <end position="132"/>
    </location>
    <ligand>
        <name>S-adenosyl-L-methionine</name>
        <dbReference type="ChEBI" id="CHEBI:59789"/>
    </ligand>
</feature>
<dbReference type="EMBL" id="JADPKZ010000024">
    <property type="protein sequence ID" value="MBF8376690.1"/>
    <property type="molecule type" value="Genomic_DNA"/>
</dbReference>
<proteinExistence type="inferred from homology"/>
<feature type="binding site" evidence="6">
    <location>
        <position position="76"/>
    </location>
    <ligand>
        <name>S-adenosyl-L-methionine</name>
        <dbReference type="ChEBI" id="CHEBI:59789"/>
    </ligand>
</feature>
<dbReference type="InterPro" id="IPR003742">
    <property type="entry name" value="RlmH-like"/>
</dbReference>
<keyword evidence="3 6" id="KW-0808">Transferase</keyword>
<evidence type="ECO:0000313" key="7">
    <source>
        <dbReference type="EMBL" id="MBF8376690.1"/>
    </source>
</evidence>
<evidence type="ECO:0000256" key="5">
    <source>
        <dbReference type="ARBA" id="ARBA00038303"/>
    </source>
</evidence>
<dbReference type="CDD" id="cd18081">
    <property type="entry name" value="RlmH-like"/>
    <property type="match status" value="1"/>
</dbReference>
<keyword evidence="2 6" id="KW-0489">Methyltransferase</keyword>
<comment type="caution">
    <text evidence="7">The sequence shown here is derived from an EMBL/GenBank/DDBJ whole genome shotgun (WGS) entry which is preliminary data.</text>
</comment>
<dbReference type="SUPFAM" id="SSF75217">
    <property type="entry name" value="alpha/beta knot"/>
    <property type="match status" value="1"/>
</dbReference>
<comment type="function">
    <text evidence="6">Specifically methylates the pseudouridine at position 1915 (m3Psi1915) in 23S rRNA.</text>
</comment>
<dbReference type="HAMAP" id="MF_00658">
    <property type="entry name" value="23SrRNA_methyltr_H"/>
    <property type="match status" value="1"/>
</dbReference>
<sequence length="159" mass="18458">MRIAVIAVGKIREKFWLEALREYEKRLSAYVDLEMMEVADESDRDEMSPTEVDALLSREADRIERWLRPRDGVIVLDIDGEALSSEAWSERYDRICTAGHGRLVFVVGGSRGLHPRIKRRAVFRWSFGPITLPHALARIVLLEQLYRGIRILRGEPYHK</sequence>
<reference evidence="7 8" key="1">
    <citation type="submission" date="2020-11" db="EMBL/GenBank/DDBJ databases">
        <title>Genomic insight of Alicyclobacillus mali FL 18 reveals a new arsenic-resistant strain, with potential in environmental biotechnology.</title>
        <authorList>
            <person name="Fiorentino G."/>
            <person name="Gallo G."/>
            <person name="Aulitto M."/>
        </authorList>
    </citation>
    <scope>NUCLEOTIDE SEQUENCE [LARGE SCALE GENOMIC DNA]</scope>
    <source>
        <strain evidence="7 8">FL 18</strain>
    </source>
</reference>
<accession>A0ABS0F076</accession>
<dbReference type="Gene3D" id="3.40.1280.10">
    <property type="match status" value="1"/>
</dbReference>
<feature type="binding site" evidence="6">
    <location>
        <position position="108"/>
    </location>
    <ligand>
        <name>S-adenosyl-L-methionine</name>
        <dbReference type="ChEBI" id="CHEBI:59789"/>
    </ligand>
</feature>
<dbReference type="InterPro" id="IPR029028">
    <property type="entry name" value="Alpha/beta_knot_MTases"/>
</dbReference>
<organism evidence="7 8">
    <name type="scientific">Alicyclobacillus mali</name>
    <name type="common">ex Roth et al. 2021</name>
    <dbReference type="NCBI Taxonomy" id="1123961"/>
    <lineage>
        <taxon>Bacteria</taxon>
        <taxon>Bacillati</taxon>
        <taxon>Bacillota</taxon>
        <taxon>Bacilli</taxon>
        <taxon>Bacillales</taxon>
        <taxon>Alicyclobacillaceae</taxon>
        <taxon>Alicyclobacillus</taxon>
    </lineage>
</organism>
<comment type="subunit">
    <text evidence="6">Homodimer.</text>
</comment>
<dbReference type="Pfam" id="PF02590">
    <property type="entry name" value="SPOUT_MTase"/>
    <property type="match status" value="1"/>
</dbReference>
<keyword evidence="8" id="KW-1185">Reference proteome</keyword>
<dbReference type="GO" id="GO:0008168">
    <property type="term" value="F:methyltransferase activity"/>
    <property type="evidence" value="ECO:0007669"/>
    <property type="project" value="UniProtKB-KW"/>
</dbReference>
<dbReference type="GO" id="GO:0032259">
    <property type="term" value="P:methylation"/>
    <property type="evidence" value="ECO:0007669"/>
    <property type="project" value="UniProtKB-KW"/>
</dbReference>
<comment type="subcellular location">
    <subcellularLocation>
        <location evidence="6">Cytoplasm</location>
    </subcellularLocation>
</comment>
<dbReference type="NCBIfam" id="NF000985">
    <property type="entry name" value="PRK00103.1-3"/>
    <property type="match status" value="1"/>
</dbReference>
<keyword evidence="4 6" id="KW-0949">S-adenosyl-L-methionine</keyword>